<dbReference type="Proteomes" id="UP000694941">
    <property type="component" value="Unplaced"/>
</dbReference>
<evidence type="ECO:0000256" key="1">
    <source>
        <dbReference type="SAM" id="Phobius"/>
    </source>
</evidence>
<evidence type="ECO:0000313" key="2">
    <source>
        <dbReference type="Proteomes" id="UP000694941"/>
    </source>
</evidence>
<name>A0ABM1TE14_LIMPO</name>
<keyword evidence="2" id="KW-1185">Reference proteome</keyword>
<keyword evidence="1" id="KW-1133">Transmembrane helix</keyword>
<feature type="non-terminal residue" evidence="3">
    <location>
        <position position="239"/>
    </location>
</feature>
<organism evidence="2 3">
    <name type="scientific">Limulus polyphemus</name>
    <name type="common">Atlantic horseshoe crab</name>
    <dbReference type="NCBI Taxonomy" id="6850"/>
    <lineage>
        <taxon>Eukaryota</taxon>
        <taxon>Metazoa</taxon>
        <taxon>Ecdysozoa</taxon>
        <taxon>Arthropoda</taxon>
        <taxon>Chelicerata</taxon>
        <taxon>Merostomata</taxon>
        <taxon>Xiphosura</taxon>
        <taxon>Limulidae</taxon>
        <taxon>Limulus</taxon>
    </lineage>
</organism>
<gene>
    <name evidence="3" type="primary">LOC111088397</name>
</gene>
<dbReference type="RefSeq" id="XP_022254120.1">
    <property type="nucleotide sequence ID" value="XM_022398412.1"/>
</dbReference>
<keyword evidence="1" id="KW-0812">Transmembrane</keyword>
<dbReference type="GeneID" id="111088397"/>
<keyword evidence="1" id="KW-0472">Membrane</keyword>
<sequence length="239" mass="26367">MGAADMNLREHFLGFLPMKETTDTFMTENILHQLEEISLSLENLHGQGYDNGSSMKGSTRCWDVLLHHVASLKEKPLCETRCESCIEALKPLRYHIGDICEAIMEIADGTTLTGLSGNSARTKVKALANGSSDFKFLVSLTLSSVFGFLYDIKNMYGKTQIEMREHCVKLESALQHGESKDIDAADLCSEIQAIAHHLPESLPPQAVLKFICEHSLIVSVSNIFTALCILLTLSVTGTY</sequence>
<evidence type="ECO:0000313" key="3">
    <source>
        <dbReference type="RefSeq" id="XP_022254120.1"/>
    </source>
</evidence>
<protein>
    <submittedName>
        <fullName evidence="3">Uncharacterized protein LOC111088397</fullName>
    </submittedName>
</protein>
<reference evidence="3" key="1">
    <citation type="submission" date="2025-08" db="UniProtKB">
        <authorList>
            <consortium name="RefSeq"/>
        </authorList>
    </citation>
    <scope>IDENTIFICATION</scope>
    <source>
        <tissue evidence="3">Muscle</tissue>
    </source>
</reference>
<feature type="transmembrane region" description="Helical" evidence="1">
    <location>
        <begin position="216"/>
        <end position="236"/>
    </location>
</feature>
<proteinExistence type="predicted"/>
<accession>A0ABM1TE14</accession>
<dbReference type="PANTHER" id="PTHR45749">
    <property type="match status" value="1"/>
</dbReference>
<dbReference type="PANTHER" id="PTHR45749:SF35">
    <property type="entry name" value="AC-LIKE TRANSPOSASE-RELATED"/>
    <property type="match status" value="1"/>
</dbReference>